<keyword evidence="6 8" id="KW-0472">Membrane</keyword>
<keyword evidence="8" id="KW-1133">Transmembrane helix</keyword>
<dbReference type="PATRIC" id="fig|1127696.3.peg.702"/>
<dbReference type="Proteomes" id="UP000010408">
    <property type="component" value="Unassembled WGS sequence"/>
</dbReference>
<evidence type="ECO:0000256" key="6">
    <source>
        <dbReference type="ARBA" id="ARBA00023136"/>
    </source>
</evidence>
<dbReference type="PANTHER" id="PTHR33209:SF1">
    <property type="entry name" value="PEPTIDASE S49 DOMAIN-CONTAINING PROTEIN"/>
    <property type="match status" value="1"/>
</dbReference>
<comment type="similarity">
    <text evidence="2">Belongs to the peptidase S49 family.</text>
</comment>
<evidence type="ECO:0000256" key="7">
    <source>
        <dbReference type="PIRSR" id="PIRSR001217-1"/>
    </source>
</evidence>
<dbReference type="Pfam" id="PF01343">
    <property type="entry name" value="Peptidase_S49"/>
    <property type="match status" value="2"/>
</dbReference>
<dbReference type="Gene3D" id="6.20.330.10">
    <property type="match status" value="1"/>
</dbReference>
<dbReference type="InterPro" id="IPR047272">
    <property type="entry name" value="S49_SppA_C"/>
</dbReference>
<gene>
    <name evidence="10" type="ORF">HMPREF9134_00785</name>
</gene>
<dbReference type="InterPro" id="IPR047217">
    <property type="entry name" value="S49_SppA_67K_type_N"/>
</dbReference>
<organism evidence="10 11">
    <name type="scientific">Porphyromonas catoniae F0037</name>
    <dbReference type="NCBI Taxonomy" id="1127696"/>
    <lineage>
        <taxon>Bacteria</taxon>
        <taxon>Pseudomonadati</taxon>
        <taxon>Bacteroidota</taxon>
        <taxon>Bacteroidia</taxon>
        <taxon>Bacteroidales</taxon>
        <taxon>Porphyromonadaceae</taxon>
        <taxon>Porphyromonas</taxon>
    </lineage>
</organism>
<dbReference type="EMBL" id="AMEQ01000024">
    <property type="protein sequence ID" value="EKY01725.1"/>
    <property type="molecule type" value="Genomic_DNA"/>
</dbReference>
<feature type="active site" description="Proton donor/acceptor" evidence="7">
    <location>
        <position position="218"/>
    </location>
</feature>
<dbReference type="GO" id="GO:0016020">
    <property type="term" value="C:membrane"/>
    <property type="evidence" value="ECO:0007669"/>
    <property type="project" value="UniProtKB-SubCell"/>
</dbReference>
<dbReference type="PIRSF" id="PIRSF001217">
    <property type="entry name" value="Protease_4_SppA"/>
    <property type="match status" value="1"/>
</dbReference>
<dbReference type="InterPro" id="IPR029045">
    <property type="entry name" value="ClpP/crotonase-like_dom_sf"/>
</dbReference>
<keyword evidence="5" id="KW-0720">Serine protease</keyword>
<dbReference type="InterPro" id="IPR004634">
    <property type="entry name" value="Pept_S49_pIV"/>
</dbReference>
<evidence type="ECO:0000256" key="1">
    <source>
        <dbReference type="ARBA" id="ARBA00004370"/>
    </source>
</evidence>
<evidence type="ECO:0000313" key="10">
    <source>
        <dbReference type="EMBL" id="EKY01725.1"/>
    </source>
</evidence>
<dbReference type="CDD" id="cd07023">
    <property type="entry name" value="S49_Sppa_N_C"/>
    <property type="match status" value="1"/>
</dbReference>
<dbReference type="Gene3D" id="3.90.226.10">
    <property type="entry name" value="2-enoyl-CoA Hydratase, Chain A, domain 1"/>
    <property type="match status" value="2"/>
</dbReference>
<dbReference type="PANTHER" id="PTHR33209">
    <property type="entry name" value="PROTEASE 4"/>
    <property type="match status" value="1"/>
</dbReference>
<protein>
    <submittedName>
        <fullName evidence="10">Signal peptide peptidase SppA</fullName>
    </submittedName>
</protein>
<dbReference type="InterPro" id="IPR004635">
    <property type="entry name" value="Pept_S49_SppA"/>
</dbReference>
<keyword evidence="8" id="KW-0812">Transmembrane</keyword>
<dbReference type="GO" id="GO:0008236">
    <property type="term" value="F:serine-type peptidase activity"/>
    <property type="evidence" value="ECO:0007669"/>
    <property type="project" value="UniProtKB-KW"/>
</dbReference>
<dbReference type="NCBIfam" id="TIGR00705">
    <property type="entry name" value="SppA_67K"/>
    <property type="match status" value="1"/>
</dbReference>
<dbReference type="eggNOG" id="COG0616">
    <property type="taxonomic scope" value="Bacteria"/>
</dbReference>
<comment type="subcellular location">
    <subcellularLocation>
        <location evidence="1">Membrane</location>
    </subcellularLocation>
</comment>
<dbReference type="SUPFAM" id="SSF52096">
    <property type="entry name" value="ClpP/crotonase"/>
    <property type="match status" value="2"/>
</dbReference>
<keyword evidence="4" id="KW-0378">Hydrolase</keyword>
<feature type="domain" description="Peptidase S49" evidence="9">
    <location>
        <begin position="150"/>
        <end position="302"/>
    </location>
</feature>
<evidence type="ECO:0000256" key="4">
    <source>
        <dbReference type="ARBA" id="ARBA00022801"/>
    </source>
</evidence>
<dbReference type="AlphaFoldDB" id="L1NEL4"/>
<feature type="active site" description="Nucleophile" evidence="7">
    <location>
        <position position="413"/>
    </location>
</feature>
<reference evidence="10 11" key="1">
    <citation type="submission" date="2012-05" db="EMBL/GenBank/DDBJ databases">
        <authorList>
            <person name="Weinstock G."/>
            <person name="Sodergren E."/>
            <person name="Lobos E.A."/>
            <person name="Fulton L."/>
            <person name="Fulton R."/>
            <person name="Courtney L."/>
            <person name="Fronick C."/>
            <person name="O'Laughlin M."/>
            <person name="Godfrey J."/>
            <person name="Wilson R.M."/>
            <person name="Miner T."/>
            <person name="Farmer C."/>
            <person name="Delehaunty K."/>
            <person name="Cordes M."/>
            <person name="Minx P."/>
            <person name="Tomlinson C."/>
            <person name="Chen J."/>
            <person name="Wollam A."/>
            <person name="Pepin K.H."/>
            <person name="Bhonagiri V."/>
            <person name="Zhang X."/>
            <person name="Suruliraj S."/>
            <person name="Warren W."/>
            <person name="Mitreva M."/>
            <person name="Mardis E.R."/>
            <person name="Wilson R.K."/>
        </authorList>
    </citation>
    <scope>NUCLEOTIDE SEQUENCE [LARGE SCALE GENOMIC DNA]</scope>
    <source>
        <strain evidence="10 11">F0037</strain>
    </source>
</reference>
<dbReference type="NCBIfam" id="TIGR00706">
    <property type="entry name" value="SppA_dom"/>
    <property type="match status" value="1"/>
</dbReference>
<dbReference type="HOGENOM" id="CLU_008856_1_1_10"/>
<accession>L1NEL4</accession>
<evidence type="ECO:0000259" key="9">
    <source>
        <dbReference type="Pfam" id="PF01343"/>
    </source>
</evidence>
<evidence type="ECO:0000256" key="3">
    <source>
        <dbReference type="ARBA" id="ARBA00022670"/>
    </source>
</evidence>
<evidence type="ECO:0000313" key="11">
    <source>
        <dbReference type="Proteomes" id="UP000010408"/>
    </source>
</evidence>
<name>L1NEL4_9PORP</name>
<dbReference type="CDD" id="cd07018">
    <property type="entry name" value="S49_SppA_67K_type"/>
    <property type="match status" value="1"/>
</dbReference>
<keyword evidence="3" id="KW-0645">Protease</keyword>
<proteinExistence type="inferred from homology"/>
<dbReference type="STRING" id="1127696.HMPREF9134_00785"/>
<dbReference type="InterPro" id="IPR002142">
    <property type="entry name" value="Peptidase_S49"/>
</dbReference>
<evidence type="ECO:0000256" key="8">
    <source>
        <dbReference type="SAM" id="Phobius"/>
    </source>
</evidence>
<feature type="transmembrane region" description="Helical" evidence="8">
    <location>
        <begin position="30"/>
        <end position="61"/>
    </location>
</feature>
<evidence type="ECO:0000256" key="2">
    <source>
        <dbReference type="ARBA" id="ARBA00008683"/>
    </source>
</evidence>
<dbReference type="GO" id="GO:0006465">
    <property type="term" value="P:signal peptide processing"/>
    <property type="evidence" value="ECO:0007669"/>
    <property type="project" value="InterPro"/>
</dbReference>
<evidence type="ECO:0000256" key="5">
    <source>
        <dbReference type="ARBA" id="ARBA00022825"/>
    </source>
</evidence>
<feature type="domain" description="Peptidase S49" evidence="9">
    <location>
        <begin position="396"/>
        <end position="553"/>
    </location>
</feature>
<comment type="caution">
    <text evidence="10">The sequence shown here is derived from an EMBL/GenBank/DDBJ whole genome shotgun (WGS) entry which is preliminary data.</text>
</comment>
<sequence length="621" mass="67756">MSKLQHNFQYIILMENNLPPKQPLGFWKTVLASFLGFLGAHIFFFLISIFFFISLVISAVFSSNRATTIRDNTILRIDVTSLQEIVTTDDWQSLFSFGNQSDRPVSLTQALQGIRKAKVNPNIKGIYLNVEGLSAGLASTEELRDALRDFKKSGKFIIAYADSYSQKAYYLASVADRVVLNPEGTIPLVGLASGSLMMHEALEKLGIKAEVFKVGTYKGAVEPYILDRLSEPNREQIQAYLDGTWQYILEGIAGARKVSVDSLRQFASEGRAFGEAKVFLASGLVDTLAYRLDMEEVIAQKMGLSSARDIRQVTLADLVDVPDDTAEPQGENKIAVLYAEGEIMDSPYAQEGIQSALARELKQIGEDEDTKAVVLRINSPGGSAFLSEQIWHQVRQLKAKVPVVVSMGDLAASGGYYIASAADAIVASPVTLTGSIGIFGIVPEASALAKRLGLSMDVVKTSPYADLELGGILGVGINGLSPEEKAVIQGMVERGYRTFLSRVAEGRKLSVDSVDHIGQGRVWLGAKAKELGLVDELGGLETAVRLAAKLAGVSNNYYVSYGETSHSFWQQLLSSSSTGGFVARMKDRLMTDQERKLQQFLRQSFTYTGIQARLPYGLTAY</sequence>